<dbReference type="AlphaFoldDB" id="A0A3B0MT44"/>
<sequence>MDWEKQVVRRTMQGAGEFPGVQLQILLRRL</sequence>
<evidence type="ECO:0000313" key="1">
    <source>
        <dbReference type="EMBL" id="SUZ31116.1"/>
    </source>
</evidence>
<evidence type="ECO:0000313" key="2">
    <source>
        <dbReference type="Proteomes" id="UP000272908"/>
    </source>
</evidence>
<proteinExistence type="predicted"/>
<accession>A0A3B0MT44</accession>
<dbReference type="EMBL" id="UIHC01000005">
    <property type="protein sequence ID" value="SUZ31116.1"/>
    <property type="molecule type" value="Genomic_DNA"/>
</dbReference>
<gene>
    <name evidence="1" type="ORF">ROE7235_00851</name>
</gene>
<name>A0A3B0MT44_9RHOB</name>
<reference evidence="2" key="1">
    <citation type="submission" date="2018-08" db="EMBL/GenBank/DDBJ databases">
        <authorList>
            <person name="Rodrigo-Torres L."/>
            <person name="Arahal R. D."/>
            <person name="Lucena T."/>
        </authorList>
    </citation>
    <scope>NUCLEOTIDE SEQUENCE [LARGE SCALE GENOMIC DNA]</scope>
    <source>
        <strain evidence="2">CECT 7235</strain>
    </source>
</reference>
<keyword evidence="2" id="KW-1185">Reference proteome</keyword>
<organism evidence="1 2">
    <name type="scientific">Roseinatronobacter ekhonensis</name>
    <dbReference type="NCBI Taxonomy" id="254356"/>
    <lineage>
        <taxon>Bacteria</taxon>
        <taxon>Pseudomonadati</taxon>
        <taxon>Pseudomonadota</taxon>
        <taxon>Alphaproteobacteria</taxon>
        <taxon>Rhodobacterales</taxon>
        <taxon>Paracoccaceae</taxon>
        <taxon>Roseinatronobacter</taxon>
    </lineage>
</organism>
<protein>
    <submittedName>
        <fullName evidence="1">Uncharacterized protein</fullName>
    </submittedName>
</protein>
<dbReference type="Proteomes" id="UP000272908">
    <property type="component" value="Unassembled WGS sequence"/>
</dbReference>